<evidence type="ECO:0000313" key="1">
    <source>
        <dbReference type="EMBL" id="KAK1402444.1"/>
    </source>
</evidence>
<accession>A0AAD8JE28</accession>
<dbReference type="EMBL" id="JAUIZM010000001">
    <property type="protein sequence ID" value="KAK1402444.1"/>
    <property type="molecule type" value="Genomic_DNA"/>
</dbReference>
<protein>
    <submittedName>
        <fullName evidence="1">Uncharacterized protein</fullName>
    </submittedName>
</protein>
<gene>
    <name evidence="1" type="ORF">POM88_002049</name>
</gene>
<organism evidence="1 2">
    <name type="scientific">Heracleum sosnowskyi</name>
    <dbReference type="NCBI Taxonomy" id="360622"/>
    <lineage>
        <taxon>Eukaryota</taxon>
        <taxon>Viridiplantae</taxon>
        <taxon>Streptophyta</taxon>
        <taxon>Embryophyta</taxon>
        <taxon>Tracheophyta</taxon>
        <taxon>Spermatophyta</taxon>
        <taxon>Magnoliopsida</taxon>
        <taxon>eudicotyledons</taxon>
        <taxon>Gunneridae</taxon>
        <taxon>Pentapetalae</taxon>
        <taxon>asterids</taxon>
        <taxon>campanulids</taxon>
        <taxon>Apiales</taxon>
        <taxon>Apiaceae</taxon>
        <taxon>Apioideae</taxon>
        <taxon>apioid superclade</taxon>
        <taxon>Tordylieae</taxon>
        <taxon>Tordyliinae</taxon>
        <taxon>Heracleum</taxon>
    </lineage>
</organism>
<sequence length="171" mass="20614">MKFNTKPFNKKAPIEPLKYKDLYKKWWSCLETVAFGNTERFLAYEEHKHNFGSRYPRDVFLLTDLVLGMTHIEKFLEILEHIHYMVGRSYNCEKFIKDMNKGFQVSVEVNFVKLDSKSDIFGLQDIEFLLNDKDRKLRNFCLKRKNKIDKTSEFFLEDFCNEREGRFLQRA</sequence>
<dbReference type="Proteomes" id="UP001237642">
    <property type="component" value="Unassembled WGS sequence"/>
</dbReference>
<proteinExistence type="predicted"/>
<reference evidence="1" key="2">
    <citation type="submission" date="2023-05" db="EMBL/GenBank/DDBJ databases">
        <authorList>
            <person name="Schelkunov M.I."/>
        </authorList>
    </citation>
    <scope>NUCLEOTIDE SEQUENCE</scope>
    <source>
        <strain evidence="1">Hsosn_3</strain>
        <tissue evidence="1">Leaf</tissue>
    </source>
</reference>
<keyword evidence="2" id="KW-1185">Reference proteome</keyword>
<evidence type="ECO:0000313" key="2">
    <source>
        <dbReference type="Proteomes" id="UP001237642"/>
    </source>
</evidence>
<dbReference type="AlphaFoldDB" id="A0AAD8JE28"/>
<name>A0AAD8JE28_9APIA</name>
<comment type="caution">
    <text evidence="1">The sequence shown here is derived from an EMBL/GenBank/DDBJ whole genome shotgun (WGS) entry which is preliminary data.</text>
</comment>
<reference evidence="1" key="1">
    <citation type="submission" date="2023-02" db="EMBL/GenBank/DDBJ databases">
        <title>Genome of toxic invasive species Heracleum sosnowskyi carries increased number of genes despite the absence of recent whole-genome duplications.</title>
        <authorList>
            <person name="Schelkunov M."/>
            <person name="Shtratnikova V."/>
            <person name="Makarenko M."/>
            <person name="Klepikova A."/>
            <person name="Omelchenko D."/>
            <person name="Novikova G."/>
            <person name="Obukhova E."/>
            <person name="Bogdanov V."/>
            <person name="Penin A."/>
            <person name="Logacheva M."/>
        </authorList>
    </citation>
    <scope>NUCLEOTIDE SEQUENCE</scope>
    <source>
        <strain evidence="1">Hsosn_3</strain>
        <tissue evidence="1">Leaf</tissue>
    </source>
</reference>